<protein>
    <submittedName>
        <fullName evidence="1">Uncharacterized protein</fullName>
    </submittedName>
</protein>
<dbReference type="EMBL" id="JBCNJP010000021">
    <property type="protein sequence ID" value="KAK9059129.1"/>
    <property type="molecule type" value="Genomic_DNA"/>
</dbReference>
<comment type="caution">
    <text evidence="1">The sequence shown here is derived from an EMBL/GenBank/DDBJ whole genome shotgun (WGS) entry which is preliminary data.</text>
</comment>
<keyword evidence="2" id="KW-1185">Reference proteome</keyword>
<sequence length="326" mass="37661">MDFHSTSCSPQNSQLFYTAPSSPIMLDDSTSDCDDHEFEFEVTTRRFTTHCQFQQTYPSFWWTKRNDSEHGSYRLPARAKSFCSGQVLPLKPPPRLQTSACSSPRSPNSLRLRFSRPCAWNDDFDPFQFALEKVSDETRARMSFHRRSQSYSAYRTSSVAHWLEGAVDRDKDHKKQEFNPNINSRSRIINQVIRHIFFSGNGQGGLRMRPNEHLKPRGPTLAKMMEHKESVYSKRVVPSEHVANPRAKSSRMARTTSKGTWLQRRVKDADQEHMKGQRESNCGRESKIHRVVSFLFKLKKGGNESNRRMKLCRCLGYAPGSPAFMK</sequence>
<accession>A0AAP0GSW2</accession>
<name>A0AAP0GSW2_9ASTR</name>
<evidence type="ECO:0000313" key="1">
    <source>
        <dbReference type="EMBL" id="KAK9059129.1"/>
    </source>
</evidence>
<proteinExistence type="predicted"/>
<organism evidence="1 2">
    <name type="scientific">Deinandra increscens subsp. villosa</name>
    <dbReference type="NCBI Taxonomy" id="3103831"/>
    <lineage>
        <taxon>Eukaryota</taxon>
        <taxon>Viridiplantae</taxon>
        <taxon>Streptophyta</taxon>
        <taxon>Embryophyta</taxon>
        <taxon>Tracheophyta</taxon>
        <taxon>Spermatophyta</taxon>
        <taxon>Magnoliopsida</taxon>
        <taxon>eudicotyledons</taxon>
        <taxon>Gunneridae</taxon>
        <taxon>Pentapetalae</taxon>
        <taxon>asterids</taxon>
        <taxon>campanulids</taxon>
        <taxon>Asterales</taxon>
        <taxon>Asteraceae</taxon>
        <taxon>Asteroideae</taxon>
        <taxon>Heliantheae alliance</taxon>
        <taxon>Madieae</taxon>
        <taxon>Madiinae</taxon>
        <taxon>Deinandra</taxon>
    </lineage>
</organism>
<evidence type="ECO:0000313" key="2">
    <source>
        <dbReference type="Proteomes" id="UP001408789"/>
    </source>
</evidence>
<dbReference type="AlphaFoldDB" id="A0AAP0GSW2"/>
<reference evidence="1 2" key="1">
    <citation type="submission" date="2024-04" db="EMBL/GenBank/DDBJ databases">
        <title>The reference genome of an endangered Asteraceae, Deinandra increscens subsp. villosa, native to the Central Coast of California.</title>
        <authorList>
            <person name="Guilliams M."/>
            <person name="Hasenstab-Lehman K."/>
            <person name="Meyer R."/>
            <person name="Mcevoy S."/>
        </authorList>
    </citation>
    <scope>NUCLEOTIDE SEQUENCE [LARGE SCALE GENOMIC DNA]</scope>
    <source>
        <tissue evidence="1">Leaf</tissue>
    </source>
</reference>
<gene>
    <name evidence="1" type="ORF">SSX86_021748</name>
</gene>
<dbReference type="Proteomes" id="UP001408789">
    <property type="component" value="Unassembled WGS sequence"/>
</dbReference>